<reference evidence="13" key="1">
    <citation type="submission" date="2022-07" db="EMBL/GenBank/DDBJ databases">
        <authorList>
            <person name="Trinca V."/>
            <person name="Uliana J.V.C."/>
            <person name="Torres T.T."/>
            <person name="Ward R.J."/>
            <person name="Monesi N."/>
        </authorList>
    </citation>
    <scope>NUCLEOTIDE SEQUENCE</scope>
    <source>
        <strain evidence="13">HSMRA1968</strain>
        <tissue evidence="13">Whole embryos</tissue>
    </source>
</reference>
<dbReference type="SUPFAM" id="SSF52374">
    <property type="entry name" value="Nucleotidylyl transferase"/>
    <property type="match status" value="1"/>
</dbReference>
<keyword evidence="14" id="KW-1185">Reference proteome</keyword>
<keyword evidence="6 13" id="KW-0436">Ligase</keyword>
<dbReference type="Pfam" id="PF01921">
    <property type="entry name" value="tRNA-synt_1f"/>
    <property type="match status" value="1"/>
</dbReference>
<evidence type="ECO:0000256" key="10">
    <source>
        <dbReference type="ARBA" id="ARBA00023146"/>
    </source>
</evidence>
<evidence type="ECO:0000256" key="11">
    <source>
        <dbReference type="ARBA" id="ARBA00030563"/>
    </source>
</evidence>
<dbReference type="InterPro" id="IPR014729">
    <property type="entry name" value="Rossmann-like_a/b/a_fold"/>
</dbReference>
<name>A0A9Q0N7R2_9DIPT</name>
<keyword evidence="8" id="KW-0067">ATP-binding</keyword>
<dbReference type="GO" id="GO:0005524">
    <property type="term" value="F:ATP binding"/>
    <property type="evidence" value="ECO:0007669"/>
    <property type="project" value="UniProtKB-KW"/>
</dbReference>
<evidence type="ECO:0000256" key="9">
    <source>
        <dbReference type="ARBA" id="ARBA00022917"/>
    </source>
</evidence>
<dbReference type="GO" id="GO:0000049">
    <property type="term" value="F:tRNA binding"/>
    <property type="evidence" value="ECO:0007669"/>
    <property type="project" value="InterPro"/>
</dbReference>
<dbReference type="GO" id="GO:0005737">
    <property type="term" value="C:cytoplasm"/>
    <property type="evidence" value="ECO:0007669"/>
    <property type="project" value="UniProtKB-SubCell"/>
</dbReference>
<comment type="caution">
    <text evidence="13">The sequence shown here is derived from an EMBL/GenBank/DDBJ whole genome shotgun (WGS) entry which is preliminary data.</text>
</comment>
<dbReference type="Proteomes" id="UP001151699">
    <property type="component" value="Chromosome A"/>
</dbReference>
<dbReference type="Gene3D" id="1.10.10.350">
    <property type="match status" value="1"/>
</dbReference>
<dbReference type="InterPro" id="IPR001412">
    <property type="entry name" value="aa-tRNA-synth_I_CS"/>
</dbReference>
<dbReference type="OrthoDB" id="8122055at2759"/>
<comment type="subcellular location">
    <subcellularLocation>
        <location evidence="1">Cytoplasm</location>
    </subcellularLocation>
</comment>
<organism evidence="13 14">
    <name type="scientific">Pseudolycoriella hygida</name>
    <dbReference type="NCBI Taxonomy" id="35572"/>
    <lineage>
        <taxon>Eukaryota</taxon>
        <taxon>Metazoa</taxon>
        <taxon>Ecdysozoa</taxon>
        <taxon>Arthropoda</taxon>
        <taxon>Hexapoda</taxon>
        <taxon>Insecta</taxon>
        <taxon>Pterygota</taxon>
        <taxon>Neoptera</taxon>
        <taxon>Endopterygota</taxon>
        <taxon>Diptera</taxon>
        <taxon>Nematocera</taxon>
        <taxon>Sciaroidea</taxon>
        <taxon>Sciaridae</taxon>
        <taxon>Pseudolycoriella</taxon>
    </lineage>
</organism>
<evidence type="ECO:0000256" key="5">
    <source>
        <dbReference type="ARBA" id="ARBA00022490"/>
    </source>
</evidence>
<evidence type="ECO:0000313" key="14">
    <source>
        <dbReference type="Proteomes" id="UP001151699"/>
    </source>
</evidence>
<comment type="similarity">
    <text evidence="2">Belongs to the class-I aminoacyl-tRNA synthetase family.</text>
</comment>
<evidence type="ECO:0000256" key="6">
    <source>
        <dbReference type="ARBA" id="ARBA00022598"/>
    </source>
</evidence>
<dbReference type="Gene3D" id="3.40.50.620">
    <property type="entry name" value="HUPs"/>
    <property type="match status" value="2"/>
</dbReference>
<sequence>MSESTILANAIKSNAWPFLEAKKILDQIGNVTPAKGYVLFETGYGPSGLPHIGTFAEVARSIMVRQAFSQLSDIPTRIFCFSDDMDGLRKVPSNIPNPEMVVQHLGKPLTSVPDPFGECESYGHYMNSKLRSFLDKFGFEYEFFSSTDCYKSGMFDKMMLKVLEKYDEIMALMLPSFREERRATYSPFMPICPKTGIVLQVSIIKTDLKSATITYQDDIGNYIETPVTKGHCKLQWKPDFGMRWAALQVDYEMYGKDHMPNARLYSEICHILGGTKPVQFFYELFLNEKGEKISKSKGNSITVDEWLQYAPLESMALFMYNNPTRAKRLHFDVIPKNVDEYITFNKKYHAETEQVKRFSNPLHHIHQSNVPVIETFGISFSLLLNLVSVCNPENKSIVWGFISKYNSEATPESVPYLDHLIDFAICYYNDFIKANKSYITPNSKQNIILQEIVVMLSALPIDITAEQVQEKIYDIGNKHGYENLREYFQELYQILLGQTEGPRLGSFIKLFGIKETINLIKQRLHIPKLSIL</sequence>
<keyword evidence="10" id="KW-0030">Aminoacyl-tRNA synthetase</keyword>
<keyword evidence="7" id="KW-0547">Nucleotide-binding</keyword>
<dbReference type="NCBIfam" id="TIGR00467">
    <property type="entry name" value="lysS_arch"/>
    <property type="match status" value="1"/>
</dbReference>
<dbReference type="EC" id="6.1.1.6" evidence="3"/>
<evidence type="ECO:0000256" key="4">
    <source>
        <dbReference type="ARBA" id="ARBA00015745"/>
    </source>
</evidence>
<evidence type="ECO:0000256" key="2">
    <source>
        <dbReference type="ARBA" id="ARBA00005594"/>
    </source>
</evidence>
<evidence type="ECO:0000256" key="7">
    <source>
        <dbReference type="ARBA" id="ARBA00022741"/>
    </source>
</evidence>
<dbReference type="GO" id="GO:0006430">
    <property type="term" value="P:lysyl-tRNA aminoacylation"/>
    <property type="evidence" value="ECO:0007669"/>
    <property type="project" value="InterPro"/>
</dbReference>
<keyword evidence="5" id="KW-0963">Cytoplasm</keyword>
<accession>A0A9Q0N7R2</accession>
<dbReference type="InterPro" id="IPR002904">
    <property type="entry name" value="Lys-tRNA-ligase"/>
</dbReference>
<comment type="catalytic activity">
    <reaction evidence="12">
        <text>tRNA(Lys) + L-lysine + ATP = L-lysyl-tRNA(Lys) + AMP + diphosphate</text>
        <dbReference type="Rhea" id="RHEA:20792"/>
        <dbReference type="Rhea" id="RHEA-COMP:9696"/>
        <dbReference type="Rhea" id="RHEA-COMP:9697"/>
        <dbReference type="ChEBI" id="CHEBI:30616"/>
        <dbReference type="ChEBI" id="CHEBI:32551"/>
        <dbReference type="ChEBI" id="CHEBI:33019"/>
        <dbReference type="ChEBI" id="CHEBI:78442"/>
        <dbReference type="ChEBI" id="CHEBI:78529"/>
        <dbReference type="ChEBI" id="CHEBI:456215"/>
        <dbReference type="EC" id="6.1.1.6"/>
    </reaction>
</comment>
<gene>
    <name evidence="13" type="primary">lysS</name>
    <name evidence="13" type="ORF">Bhyg_00057</name>
</gene>
<evidence type="ECO:0000313" key="13">
    <source>
        <dbReference type="EMBL" id="KAJ6644862.1"/>
    </source>
</evidence>
<evidence type="ECO:0000256" key="12">
    <source>
        <dbReference type="ARBA" id="ARBA00048573"/>
    </source>
</evidence>
<dbReference type="EMBL" id="WJQU01000001">
    <property type="protein sequence ID" value="KAJ6644862.1"/>
    <property type="molecule type" value="Genomic_DNA"/>
</dbReference>
<protein>
    <recommendedName>
        <fullName evidence="4">Lysine--tRNA ligase</fullName>
        <ecNumber evidence="3">6.1.1.6</ecNumber>
    </recommendedName>
    <alternativeName>
        <fullName evidence="11">Lysyl-tRNA synthetase</fullName>
    </alternativeName>
</protein>
<dbReference type="InterPro" id="IPR008925">
    <property type="entry name" value="aa_tRNA-synth_I_cd-bd_sf"/>
</dbReference>
<keyword evidence="9" id="KW-0648">Protein biosynthesis</keyword>
<dbReference type="PANTHER" id="PTHR37940">
    <property type="entry name" value="LYSINE--TRNA LIGASE"/>
    <property type="match status" value="1"/>
</dbReference>
<proteinExistence type="inferred from homology"/>
<dbReference type="NCBIfam" id="NF001968">
    <property type="entry name" value="PRK00750.1-2"/>
    <property type="match status" value="1"/>
</dbReference>
<evidence type="ECO:0000256" key="3">
    <source>
        <dbReference type="ARBA" id="ARBA00013166"/>
    </source>
</evidence>
<dbReference type="AlphaFoldDB" id="A0A9Q0N7R2"/>
<dbReference type="SUPFAM" id="SSF48163">
    <property type="entry name" value="An anticodon-binding domain of class I aminoacyl-tRNA synthetases"/>
    <property type="match status" value="1"/>
</dbReference>
<dbReference type="HAMAP" id="MF_00177">
    <property type="entry name" value="Lys_tRNA_synth_class1"/>
    <property type="match status" value="1"/>
</dbReference>
<evidence type="ECO:0000256" key="1">
    <source>
        <dbReference type="ARBA" id="ARBA00004496"/>
    </source>
</evidence>
<dbReference type="PROSITE" id="PS00178">
    <property type="entry name" value="AA_TRNA_LIGASE_I"/>
    <property type="match status" value="1"/>
</dbReference>
<evidence type="ECO:0000256" key="8">
    <source>
        <dbReference type="ARBA" id="ARBA00022840"/>
    </source>
</evidence>
<dbReference type="GO" id="GO:0004824">
    <property type="term" value="F:lysine-tRNA ligase activity"/>
    <property type="evidence" value="ECO:0007669"/>
    <property type="project" value="UniProtKB-EC"/>
</dbReference>
<dbReference type="PANTHER" id="PTHR37940:SF1">
    <property type="entry name" value="LYSINE--TRNA LIGASE"/>
    <property type="match status" value="1"/>
</dbReference>
<dbReference type="InterPro" id="IPR020751">
    <property type="entry name" value="aa-tRNA-synth_I_codon-bd_sub2"/>
</dbReference>